<reference evidence="1 2" key="1">
    <citation type="submission" date="2020-05" db="EMBL/GenBank/DDBJ databases">
        <title>Genomic Encyclopedia of Type Strains, Phase IV (KMG-V): Genome sequencing to study the core and pangenomes of soil and plant-associated prokaryotes.</title>
        <authorList>
            <person name="Whitman W."/>
        </authorList>
    </citation>
    <scope>NUCLEOTIDE SEQUENCE [LARGE SCALE GENOMIC DNA]</scope>
    <source>
        <strain evidence="1 2">C29</strain>
    </source>
</reference>
<dbReference type="RefSeq" id="WP_173805819.1">
    <property type="nucleotide sequence ID" value="NZ_JABSNM010000010.1"/>
</dbReference>
<keyword evidence="2" id="KW-1185">Reference proteome</keyword>
<proteinExistence type="predicted"/>
<accession>A0ABX2G474</accession>
<evidence type="ECO:0000313" key="1">
    <source>
        <dbReference type="EMBL" id="NRT56800.1"/>
    </source>
</evidence>
<protein>
    <recommendedName>
        <fullName evidence="3">Lipoprotein</fullName>
    </recommendedName>
</protein>
<evidence type="ECO:0000313" key="2">
    <source>
        <dbReference type="Proteomes" id="UP001516061"/>
    </source>
</evidence>
<organism evidence="1 2">
    <name type="scientific">Sphaerotilus uruguayifluvii</name>
    <dbReference type="NCBI Taxonomy" id="2735897"/>
    <lineage>
        <taxon>Bacteria</taxon>
        <taxon>Pseudomonadati</taxon>
        <taxon>Pseudomonadota</taxon>
        <taxon>Betaproteobacteria</taxon>
        <taxon>Burkholderiales</taxon>
        <taxon>Sphaerotilaceae</taxon>
        <taxon>Sphaerotilus</taxon>
    </lineage>
</organism>
<name>A0ABX2G474_9BURK</name>
<dbReference type="Proteomes" id="UP001516061">
    <property type="component" value="Unassembled WGS sequence"/>
</dbReference>
<dbReference type="EMBL" id="JABSNM010000010">
    <property type="protein sequence ID" value="NRT56800.1"/>
    <property type="molecule type" value="Genomic_DNA"/>
</dbReference>
<sequence>MKSSNTASTFVIGIGILVVLNGCDAGCGNEVASTIESPRGGHVAVIFNRNCGATTGFNTQLSVLAKGDSVPKGGGNAFTADGSLALKVRWVSESELVVAGFQGAKIFKQERLANGVSVSYE</sequence>
<comment type="caution">
    <text evidence="1">The sequence shown here is derived from an EMBL/GenBank/DDBJ whole genome shotgun (WGS) entry which is preliminary data.</text>
</comment>
<gene>
    <name evidence="1" type="ORF">HNQ01_002547</name>
</gene>
<evidence type="ECO:0008006" key="3">
    <source>
        <dbReference type="Google" id="ProtNLM"/>
    </source>
</evidence>